<sequence length="148" mass="16764">LLVSQLTESQKAEFRSVFEIIDGGDREDGTISILDLKRTMESIGRKNTETELRNMINKANPMIDGNTELKYSEFLGMMAEAEFYYLFVDTFNALDRYNSGYVRAGDLKQVLVGMGGVVFGSDEKLSVVKVDDEDMLIDYEQFSRMLIG</sequence>
<gene>
    <name evidence="3" type="ORF">TL16_g05091</name>
</gene>
<dbReference type="PANTHER" id="PTHR23048">
    <property type="entry name" value="MYOSIN LIGHT CHAIN 1, 3"/>
    <property type="match status" value="1"/>
</dbReference>
<keyword evidence="2" id="KW-0677">Repeat</keyword>
<protein>
    <recommendedName>
        <fullName evidence="5">Calmodulin</fullName>
    </recommendedName>
</protein>
<dbReference type="SUPFAM" id="SSF47473">
    <property type="entry name" value="EF-hand"/>
    <property type="match status" value="1"/>
</dbReference>
<evidence type="ECO:0000313" key="3">
    <source>
        <dbReference type="EMBL" id="GMH69179.1"/>
    </source>
</evidence>
<dbReference type="PANTHER" id="PTHR23048:SF0">
    <property type="entry name" value="CALMODULIN LIKE 3"/>
    <property type="match status" value="1"/>
</dbReference>
<name>A0A9W7ABW2_9STRA</name>
<evidence type="ECO:0000256" key="1">
    <source>
        <dbReference type="ARBA" id="ARBA00005253"/>
    </source>
</evidence>
<dbReference type="FunFam" id="1.10.238.10:FF:000178">
    <property type="entry name" value="Calmodulin-2 A"/>
    <property type="match status" value="1"/>
</dbReference>
<dbReference type="GO" id="GO:0016460">
    <property type="term" value="C:myosin II complex"/>
    <property type="evidence" value="ECO:0007669"/>
    <property type="project" value="TreeGrafter"/>
</dbReference>
<accession>A0A9W7ABW2</accession>
<dbReference type="Gene3D" id="1.10.238.10">
    <property type="entry name" value="EF-hand"/>
    <property type="match status" value="2"/>
</dbReference>
<organism evidence="3 4">
    <name type="scientific">Triparma laevis f. inornata</name>
    <dbReference type="NCBI Taxonomy" id="1714386"/>
    <lineage>
        <taxon>Eukaryota</taxon>
        <taxon>Sar</taxon>
        <taxon>Stramenopiles</taxon>
        <taxon>Ochrophyta</taxon>
        <taxon>Bolidophyceae</taxon>
        <taxon>Parmales</taxon>
        <taxon>Triparmaceae</taxon>
        <taxon>Triparma</taxon>
    </lineage>
</organism>
<evidence type="ECO:0000256" key="2">
    <source>
        <dbReference type="ARBA" id="ARBA00022737"/>
    </source>
</evidence>
<reference evidence="4" key="1">
    <citation type="journal article" date="2023" name="Commun. Biol.">
        <title>Genome analysis of Parmales, the sister group of diatoms, reveals the evolutionary specialization of diatoms from phago-mixotrophs to photoautotrophs.</title>
        <authorList>
            <person name="Ban H."/>
            <person name="Sato S."/>
            <person name="Yoshikawa S."/>
            <person name="Yamada K."/>
            <person name="Nakamura Y."/>
            <person name="Ichinomiya M."/>
            <person name="Sato N."/>
            <person name="Blanc-Mathieu R."/>
            <person name="Endo H."/>
            <person name="Kuwata A."/>
            <person name="Ogata H."/>
        </authorList>
    </citation>
    <scope>NUCLEOTIDE SEQUENCE [LARGE SCALE GENOMIC DNA]</scope>
</reference>
<dbReference type="InterPro" id="IPR050230">
    <property type="entry name" value="CALM/Myosin/TropC-like"/>
</dbReference>
<comment type="similarity">
    <text evidence="1">Belongs to the centrin family.</text>
</comment>
<dbReference type="Proteomes" id="UP001162640">
    <property type="component" value="Unassembled WGS sequence"/>
</dbReference>
<evidence type="ECO:0000313" key="4">
    <source>
        <dbReference type="Proteomes" id="UP001162640"/>
    </source>
</evidence>
<dbReference type="InterPro" id="IPR011992">
    <property type="entry name" value="EF-hand-dom_pair"/>
</dbReference>
<comment type="caution">
    <text evidence="3">The sequence shown here is derived from an EMBL/GenBank/DDBJ whole genome shotgun (WGS) entry which is preliminary data.</text>
</comment>
<dbReference type="AlphaFoldDB" id="A0A9W7ABW2"/>
<evidence type="ECO:0008006" key="5">
    <source>
        <dbReference type="Google" id="ProtNLM"/>
    </source>
</evidence>
<feature type="non-terminal residue" evidence="3">
    <location>
        <position position="148"/>
    </location>
</feature>
<feature type="non-terminal residue" evidence="3">
    <location>
        <position position="1"/>
    </location>
</feature>
<dbReference type="EMBL" id="BLQM01000146">
    <property type="protein sequence ID" value="GMH69179.1"/>
    <property type="molecule type" value="Genomic_DNA"/>
</dbReference>
<proteinExistence type="inferred from homology"/>